<dbReference type="Gene3D" id="1.10.167.10">
    <property type="entry name" value="Regulator of G-protein Signalling 4, domain 2"/>
    <property type="match status" value="1"/>
</dbReference>
<gene>
    <name evidence="4" type="ORF">GHT06_008807</name>
</gene>
<comment type="similarity">
    <text evidence="1">Belongs to the sorting nexin family.</text>
</comment>
<dbReference type="Pfam" id="PF00787">
    <property type="entry name" value="PX"/>
    <property type="match status" value="1"/>
</dbReference>
<dbReference type="SMART" id="SM00315">
    <property type="entry name" value="RGS"/>
    <property type="match status" value="1"/>
</dbReference>
<sequence>MKLKTQSETETMNLNIIRVLCFAFVIAISLGFKSLLGLLIFMAFLLTSFLIGFLSEAQSLCTPSLSVIFTPITTHSLPKRVHPVGPNSKIGLDKRISGSNLIDDALQDLLQYIIRDHVENWYGDITKETEFLFETKQFLQKVVINVSNRCKEVDWLTFLTTRFFDSIIAHIRLYRETKIRLSQKTSDSEDSVKASSENFVGTFFELEQTRGKKKIGRGRISTNPCYEKESLKILGGFILQLLSSKEEFNCRPLNLLFSQILTGEILVPLIDLLTDPDYVNQTVIWLCKNCQITSDSFLTVIRYTEFFSELDASQQLLTKEIAIMRSHDFGGEDGIFVKRRLSSLLFVDRVIKNHIQELNEGKERNSIGYNMPSYWKRCVGNHDLPNVELPLEEILKHSVALSYMLDFMASFESQAYIFFLLNAEGWKAAAVQQISQLQLEGFVVKTEYSHSRQRSSDVDLNLPGQILLSLQESAMGIFTQYFAENATPRLSIDDVIVRRLLYNLKNEPPVESWFDEVKAAVTYKIEKDERFLPSFRKSFGYVRMLAELDMLKESTKGDEEDLRSLDGQSAMDSSGLFNHLGVKEKGSIENISFSEICTNGSPTVDNSTLSASICQKGVVKDGISSHAVYSVTVVKSLGAKEIDTWVVYRRYSDFYDFHMRLEERFKAIREFSFPAKRAFNNMDKLFLERRQYLLNEYLSKLLKPEFLMVNPGLRESLLQFFDRGSYEQSKGTISRKVDSLMNPFVSSMRNVTKVVGFDSSFVKENSSNDEIMDNLQTLSGIPLYVSIKKLHFSIISQREYLQGDGQLPLRFLLILMDEIFDLHNRNQWLRKRVFYVLREILRAMFGDVFNQKIVDYVVTATSPEQVAEFIQVIKCSLWPHGVPAMPRPCRDEATKMRTRVAAKMSLLSLFSDEIKHLIGSETTREGVFRIFELFQNPVLNRRLFYVIFEAVVDTLFPETNVDELFEKLLQENPN</sequence>
<dbReference type="InterPro" id="IPR001683">
    <property type="entry name" value="PX_dom"/>
</dbReference>
<dbReference type="InterPro" id="IPR036871">
    <property type="entry name" value="PX_dom_sf"/>
</dbReference>
<evidence type="ECO:0000256" key="1">
    <source>
        <dbReference type="ARBA" id="ARBA00010883"/>
    </source>
</evidence>
<dbReference type="PROSITE" id="PS50195">
    <property type="entry name" value="PX"/>
    <property type="match status" value="1"/>
</dbReference>
<dbReference type="InterPro" id="IPR013937">
    <property type="entry name" value="Sorting_nexin_C"/>
</dbReference>
<dbReference type="SUPFAM" id="SSF64268">
    <property type="entry name" value="PX domain"/>
    <property type="match status" value="1"/>
</dbReference>
<dbReference type="AlphaFoldDB" id="A0AAD5L4G0"/>
<evidence type="ECO:0000259" key="2">
    <source>
        <dbReference type="PROSITE" id="PS50195"/>
    </source>
</evidence>
<organism evidence="4 5">
    <name type="scientific">Daphnia sinensis</name>
    <dbReference type="NCBI Taxonomy" id="1820382"/>
    <lineage>
        <taxon>Eukaryota</taxon>
        <taxon>Metazoa</taxon>
        <taxon>Ecdysozoa</taxon>
        <taxon>Arthropoda</taxon>
        <taxon>Crustacea</taxon>
        <taxon>Branchiopoda</taxon>
        <taxon>Diplostraca</taxon>
        <taxon>Cladocera</taxon>
        <taxon>Anomopoda</taxon>
        <taxon>Daphniidae</taxon>
        <taxon>Daphnia</taxon>
        <taxon>Daphnia similis group</taxon>
    </lineage>
</organism>
<dbReference type="PROSITE" id="PS51207">
    <property type="entry name" value="PXA"/>
    <property type="match status" value="1"/>
</dbReference>
<dbReference type="Pfam" id="PF08628">
    <property type="entry name" value="Nexin_C"/>
    <property type="match status" value="1"/>
</dbReference>
<dbReference type="Proteomes" id="UP000820818">
    <property type="component" value="Linkage Group LG1"/>
</dbReference>
<proteinExistence type="inferred from homology"/>
<dbReference type="SMART" id="SM00313">
    <property type="entry name" value="PXA"/>
    <property type="match status" value="1"/>
</dbReference>
<dbReference type="Gene3D" id="3.30.1520.10">
    <property type="entry name" value="Phox-like domain"/>
    <property type="match status" value="1"/>
</dbReference>
<dbReference type="InterPro" id="IPR016137">
    <property type="entry name" value="RGS"/>
</dbReference>
<protein>
    <recommendedName>
        <fullName evidence="6">Sorting nexin-13</fullName>
    </recommendedName>
</protein>
<dbReference type="GO" id="GO:0035091">
    <property type="term" value="F:phosphatidylinositol binding"/>
    <property type="evidence" value="ECO:0007669"/>
    <property type="project" value="InterPro"/>
</dbReference>
<evidence type="ECO:0000259" key="3">
    <source>
        <dbReference type="PROSITE" id="PS51207"/>
    </source>
</evidence>
<dbReference type="EMBL" id="WJBH02000001">
    <property type="protein sequence ID" value="KAI9565059.1"/>
    <property type="molecule type" value="Genomic_DNA"/>
</dbReference>
<dbReference type="InterPro" id="IPR044926">
    <property type="entry name" value="RGS_subdomain_2"/>
</dbReference>
<dbReference type="Pfam" id="PF02194">
    <property type="entry name" value="PXA"/>
    <property type="match status" value="1"/>
</dbReference>
<feature type="domain" description="PX" evidence="2">
    <location>
        <begin position="607"/>
        <end position="728"/>
    </location>
</feature>
<comment type="caution">
    <text evidence="4">The sequence shown here is derived from an EMBL/GenBank/DDBJ whole genome shotgun (WGS) entry which is preliminary data.</text>
</comment>
<evidence type="ECO:0000313" key="4">
    <source>
        <dbReference type="EMBL" id="KAI9565059.1"/>
    </source>
</evidence>
<dbReference type="InterPro" id="IPR003114">
    <property type="entry name" value="Phox_assoc"/>
</dbReference>
<evidence type="ECO:0000313" key="5">
    <source>
        <dbReference type="Proteomes" id="UP000820818"/>
    </source>
</evidence>
<dbReference type="SMART" id="SM00312">
    <property type="entry name" value="PX"/>
    <property type="match status" value="1"/>
</dbReference>
<evidence type="ECO:0008006" key="6">
    <source>
        <dbReference type="Google" id="ProtNLM"/>
    </source>
</evidence>
<dbReference type="InterPro" id="IPR036305">
    <property type="entry name" value="RGS_sf"/>
</dbReference>
<reference evidence="4 5" key="1">
    <citation type="submission" date="2022-05" db="EMBL/GenBank/DDBJ databases">
        <title>A multi-omics perspective on studying reproductive biology in Daphnia sinensis.</title>
        <authorList>
            <person name="Jia J."/>
        </authorList>
    </citation>
    <scope>NUCLEOTIDE SEQUENCE [LARGE SCALE GENOMIC DNA]</scope>
    <source>
        <strain evidence="4 5">WSL</strain>
    </source>
</reference>
<dbReference type="PANTHER" id="PTHR22775">
    <property type="entry name" value="SORTING NEXIN"/>
    <property type="match status" value="1"/>
</dbReference>
<feature type="domain" description="PXA" evidence="3">
    <location>
        <begin position="99"/>
        <end position="291"/>
    </location>
</feature>
<dbReference type="PANTHER" id="PTHR22775:SF3">
    <property type="entry name" value="SORTING NEXIN-13"/>
    <property type="match status" value="1"/>
</dbReference>
<accession>A0AAD5L4G0</accession>
<dbReference type="Pfam" id="PF00615">
    <property type="entry name" value="RGS"/>
    <property type="match status" value="1"/>
</dbReference>
<dbReference type="SUPFAM" id="SSF48097">
    <property type="entry name" value="Regulator of G-protein signaling, RGS"/>
    <property type="match status" value="1"/>
</dbReference>
<name>A0AAD5L4G0_9CRUS</name>
<dbReference type="GO" id="GO:0005769">
    <property type="term" value="C:early endosome"/>
    <property type="evidence" value="ECO:0007669"/>
    <property type="project" value="TreeGrafter"/>
</dbReference>
<keyword evidence="5" id="KW-1185">Reference proteome</keyword>